<evidence type="ECO:0000256" key="3">
    <source>
        <dbReference type="ARBA" id="ARBA00023004"/>
    </source>
</evidence>
<dbReference type="Gene3D" id="1.10.760.10">
    <property type="entry name" value="Cytochrome c-like domain"/>
    <property type="match status" value="1"/>
</dbReference>
<evidence type="ECO:0000256" key="4">
    <source>
        <dbReference type="PROSITE-ProRule" id="PRU00433"/>
    </source>
</evidence>
<keyword evidence="1 4" id="KW-0349">Heme</keyword>
<dbReference type="PROSITE" id="PS51007">
    <property type="entry name" value="CYTC"/>
    <property type="match status" value="1"/>
</dbReference>
<name>A0A917GX02_9FLAO</name>
<evidence type="ECO:0000313" key="8">
    <source>
        <dbReference type="EMBL" id="GGG58773.1"/>
    </source>
</evidence>
<dbReference type="InterPro" id="IPR009056">
    <property type="entry name" value="Cyt_c-like_dom"/>
</dbReference>
<sequence>MSYFVLQIALKFVVLNQIYIMKLTLKIITVLFISLLVSCGGKEEKKEEGFSYDKKAPTEKATSNTSTEATKVVPPSERVDLANKGVGPVKSLVLAPEIDQAMAAEGEEIFKKNCTACHRPDKKFIGPAPKGVLEIRSPEWVMNMILNPEVMVKEDPLAKELLMEFNGAPMANQNLTEAQARAVLEYFRTL</sequence>
<keyword evidence="9" id="KW-1185">Reference proteome</keyword>
<dbReference type="AlphaFoldDB" id="A0A917GX02"/>
<organism evidence="8 9">
    <name type="scientific">Bizionia arctica</name>
    <dbReference type="NCBI Taxonomy" id="1495645"/>
    <lineage>
        <taxon>Bacteria</taxon>
        <taxon>Pseudomonadati</taxon>
        <taxon>Bacteroidota</taxon>
        <taxon>Flavobacteriia</taxon>
        <taxon>Flavobacteriales</taxon>
        <taxon>Flavobacteriaceae</taxon>
        <taxon>Bizionia</taxon>
    </lineage>
</organism>
<keyword evidence="6" id="KW-0812">Transmembrane</keyword>
<keyword evidence="6" id="KW-1133">Transmembrane helix</keyword>
<dbReference type="GO" id="GO:0046872">
    <property type="term" value="F:metal ion binding"/>
    <property type="evidence" value="ECO:0007669"/>
    <property type="project" value="UniProtKB-KW"/>
</dbReference>
<evidence type="ECO:0000313" key="9">
    <source>
        <dbReference type="Proteomes" id="UP000625976"/>
    </source>
</evidence>
<comment type="caution">
    <text evidence="8">The sequence shown here is derived from an EMBL/GenBank/DDBJ whole genome shotgun (WGS) entry which is preliminary data.</text>
</comment>
<dbReference type="Pfam" id="PF00034">
    <property type="entry name" value="Cytochrom_C"/>
    <property type="match status" value="1"/>
</dbReference>
<dbReference type="EMBL" id="BMFQ01000004">
    <property type="protein sequence ID" value="GGG58773.1"/>
    <property type="molecule type" value="Genomic_DNA"/>
</dbReference>
<keyword evidence="6" id="KW-0472">Membrane</keyword>
<dbReference type="Proteomes" id="UP000625976">
    <property type="component" value="Unassembled WGS sequence"/>
</dbReference>
<evidence type="ECO:0000259" key="7">
    <source>
        <dbReference type="PROSITE" id="PS51007"/>
    </source>
</evidence>
<protein>
    <recommendedName>
        <fullName evidence="7">Cytochrome c domain-containing protein</fullName>
    </recommendedName>
</protein>
<reference evidence="8" key="2">
    <citation type="submission" date="2020-09" db="EMBL/GenBank/DDBJ databases">
        <authorList>
            <person name="Sun Q."/>
            <person name="Zhou Y."/>
        </authorList>
    </citation>
    <scope>NUCLEOTIDE SEQUENCE</scope>
    <source>
        <strain evidence="8">CGMCC 1.12751</strain>
    </source>
</reference>
<feature type="compositionally biased region" description="Basic and acidic residues" evidence="5">
    <location>
        <begin position="48"/>
        <end position="58"/>
    </location>
</feature>
<dbReference type="InterPro" id="IPR036909">
    <property type="entry name" value="Cyt_c-like_dom_sf"/>
</dbReference>
<gene>
    <name evidence="8" type="ORF">GCM10010976_31940</name>
</gene>
<dbReference type="GO" id="GO:0009055">
    <property type="term" value="F:electron transfer activity"/>
    <property type="evidence" value="ECO:0007669"/>
    <property type="project" value="InterPro"/>
</dbReference>
<feature type="domain" description="Cytochrome c" evidence="7">
    <location>
        <begin position="101"/>
        <end position="190"/>
    </location>
</feature>
<evidence type="ECO:0000256" key="1">
    <source>
        <dbReference type="ARBA" id="ARBA00022617"/>
    </source>
</evidence>
<dbReference type="SUPFAM" id="SSF46626">
    <property type="entry name" value="Cytochrome c"/>
    <property type="match status" value="1"/>
</dbReference>
<accession>A0A917GX02</accession>
<reference evidence="8" key="1">
    <citation type="journal article" date="2014" name="Int. J. Syst. Evol. Microbiol.">
        <title>Complete genome sequence of Corynebacterium casei LMG S-19264T (=DSM 44701T), isolated from a smear-ripened cheese.</title>
        <authorList>
            <consortium name="US DOE Joint Genome Institute (JGI-PGF)"/>
            <person name="Walter F."/>
            <person name="Albersmeier A."/>
            <person name="Kalinowski J."/>
            <person name="Ruckert C."/>
        </authorList>
    </citation>
    <scope>NUCLEOTIDE SEQUENCE</scope>
    <source>
        <strain evidence="8">CGMCC 1.12751</strain>
    </source>
</reference>
<evidence type="ECO:0000256" key="6">
    <source>
        <dbReference type="SAM" id="Phobius"/>
    </source>
</evidence>
<keyword evidence="3 4" id="KW-0408">Iron</keyword>
<evidence type="ECO:0000256" key="2">
    <source>
        <dbReference type="ARBA" id="ARBA00022723"/>
    </source>
</evidence>
<evidence type="ECO:0000256" key="5">
    <source>
        <dbReference type="SAM" id="MobiDB-lite"/>
    </source>
</evidence>
<feature type="region of interest" description="Disordered" evidence="5">
    <location>
        <begin position="48"/>
        <end position="70"/>
    </location>
</feature>
<proteinExistence type="predicted"/>
<feature type="transmembrane region" description="Helical" evidence="6">
    <location>
        <begin position="20"/>
        <end position="39"/>
    </location>
</feature>
<keyword evidence="2 4" id="KW-0479">Metal-binding</keyword>
<dbReference type="GO" id="GO:0020037">
    <property type="term" value="F:heme binding"/>
    <property type="evidence" value="ECO:0007669"/>
    <property type="project" value="InterPro"/>
</dbReference>
<feature type="compositionally biased region" description="Polar residues" evidence="5">
    <location>
        <begin position="60"/>
        <end position="69"/>
    </location>
</feature>